<dbReference type="InterPro" id="IPR013783">
    <property type="entry name" value="Ig-like_fold"/>
</dbReference>
<dbReference type="Proteomes" id="UP000185003">
    <property type="component" value="Unassembled WGS sequence"/>
</dbReference>
<protein>
    <recommendedName>
        <fullName evidence="2">histidine kinase</fullName>
        <ecNumber evidence="2">2.7.13.3</ecNumber>
    </recommendedName>
</protein>
<evidence type="ECO:0000256" key="2">
    <source>
        <dbReference type="ARBA" id="ARBA00012438"/>
    </source>
</evidence>
<accession>A0A1N6DA74</accession>
<keyword evidence="4" id="KW-0472">Membrane</keyword>
<evidence type="ECO:0000313" key="7">
    <source>
        <dbReference type="Proteomes" id="UP000185003"/>
    </source>
</evidence>
<dbReference type="Gene3D" id="1.10.287.130">
    <property type="match status" value="1"/>
</dbReference>
<dbReference type="SUPFAM" id="SSF47384">
    <property type="entry name" value="Homodimeric domain of signal transducing histidine kinase"/>
    <property type="match status" value="1"/>
</dbReference>
<dbReference type="Pfam" id="PF07494">
    <property type="entry name" value="Reg_prop"/>
    <property type="match status" value="2"/>
</dbReference>
<dbReference type="InterPro" id="IPR003661">
    <property type="entry name" value="HisK_dim/P_dom"/>
</dbReference>
<reference evidence="6 7" key="1">
    <citation type="submission" date="2016-11" db="EMBL/GenBank/DDBJ databases">
        <authorList>
            <person name="Jaros S."/>
            <person name="Januszkiewicz K."/>
            <person name="Wedrychowicz H."/>
        </authorList>
    </citation>
    <scope>NUCLEOTIDE SEQUENCE [LARGE SCALE GENOMIC DNA]</scope>
    <source>
        <strain evidence="6 7">DSM 24787</strain>
    </source>
</reference>
<dbReference type="PROSITE" id="PS50109">
    <property type="entry name" value="HIS_KIN"/>
    <property type="match status" value="1"/>
</dbReference>
<dbReference type="InterPro" id="IPR003594">
    <property type="entry name" value="HATPase_dom"/>
</dbReference>
<keyword evidence="7" id="KW-1185">Reference proteome</keyword>
<sequence>MPAFALSGMDTLPYTITHYTDENGLPQNSVKFIAPDDEGFLWLATENGLVRFEGDRFRNFNSSSRISYIYSNAGRNKLFARTDKREAIRVENGRTVKFTRNPNTEDDYEFLIYNDTAFVYPVNSLPNVFTDVIHPDHFLIPVDAYDYYMIGMDSIRFIRKKQEQYRFKYPIASPWKFFTLGDSLYQLTENGDVTFFDKDKPVNVIVRGDILHYPAYRSRKKHIQLYWNFVAEQLFFYLDERCYFVEALPDGSLGTTLVVEDFDFTQQSILSIYYTSFNKRVYLGSRSKGLFVFTWKQFHPFRTGEGKTDVYYAQAPFGDDSIVTPQGIVFDAHGKYSSLPLFNGVKGKYDNYSMQVDKEGNIWGKADSNIYKMNADCSEILWSRELHDVVKQLYADNAGRLWIGTHRSGLYYLSTKDENPVPLLYSAAIKDASYMQLENADTMWAGTEKGLFRIQISKNRIDTIAGLEEAYVRSVYIPRKDEVWITTYGNGFYLHHQKRLTPLPLDKLKYLAFAHCIIGDAYGYLWITTNKGLFKASRKDLLAYADWKQTLVYYFYYGKSQGFFTNEFNGGCQPCALTLRNGDISLPSLDGIVRFSPGTLNHELPVRKLFLDEVELDGYSLPAGDTISLPNNFLQFKLHISTPFFGDNYNTQIFYSLDGEGKDVWLPVESNRTISFSSMPSGTYRLRIRKINGFGANNFIEKTIVFKVALAWFETAWFRILVLGLLALSIVAYLRWRITSIQYKTHLLETRVSDRTRELKQALEYLQASENKLRKQTLMQQRLIAAITHDIKTPMKFLMLLSNNRNTGDKSAKAVYDALYKMYHLVENLIQYMKTHIKGERVVLEAVDLHDLLEEKAGIFRPIAAAREVEIFNNTEPGSKVMVNRQLLAVVMHNLLDNAVKYTTQGSIRMEAVHQGNEVCIKFIDTGIGMQPVLADWVNQYNATDTQVHNGIGLLIVIELLLLINGRLNVTANKDTGTTVSVILDINNSN</sequence>
<dbReference type="EC" id="2.7.13.3" evidence="2"/>
<dbReference type="PANTHER" id="PTHR43547:SF2">
    <property type="entry name" value="HYBRID SIGNAL TRANSDUCTION HISTIDINE KINASE C"/>
    <property type="match status" value="1"/>
</dbReference>
<dbReference type="CDD" id="cd00082">
    <property type="entry name" value="HisKA"/>
    <property type="match status" value="1"/>
</dbReference>
<dbReference type="InterPro" id="IPR011110">
    <property type="entry name" value="Reg_prop"/>
</dbReference>
<dbReference type="InterPro" id="IPR036097">
    <property type="entry name" value="HisK_dim/P_sf"/>
</dbReference>
<evidence type="ECO:0000256" key="1">
    <source>
        <dbReference type="ARBA" id="ARBA00000085"/>
    </source>
</evidence>
<feature type="domain" description="Histidine kinase" evidence="5">
    <location>
        <begin position="786"/>
        <end position="988"/>
    </location>
</feature>
<keyword evidence="4" id="KW-0812">Transmembrane</keyword>
<dbReference type="InterPro" id="IPR005467">
    <property type="entry name" value="His_kinase_dom"/>
</dbReference>
<evidence type="ECO:0000256" key="4">
    <source>
        <dbReference type="SAM" id="Phobius"/>
    </source>
</evidence>
<proteinExistence type="predicted"/>
<dbReference type="STRING" id="536979.SAMN04488055_0519"/>
<dbReference type="EMBL" id="FSRA01000001">
    <property type="protein sequence ID" value="SIN67596.1"/>
    <property type="molecule type" value="Genomic_DNA"/>
</dbReference>
<comment type="catalytic activity">
    <reaction evidence="1">
        <text>ATP + protein L-histidine = ADP + protein N-phospho-L-histidine.</text>
        <dbReference type="EC" id="2.7.13.3"/>
    </reaction>
</comment>
<dbReference type="InterPro" id="IPR015943">
    <property type="entry name" value="WD40/YVTN_repeat-like_dom_sf"/>
</dbReference>
<keyword evidence="3" id="KW-0597">Phosphoprotein</keyword>
<dbReference type="InterPro" id="IPR036890">
    <property type="entry name" value="HATPase_C_sf"/>
</dbReference>
<name>A0A1N6DA74_9BACT</name>
<feature type="transmembrane region" description="Helical" evidence="4">
    <location>
        <begin position="716"/>
        <end position="734"/>
    </location>
</feature>
<keyword evidence="6" id="KW-0808">Transferase</keyword>
<dbReference type="Gene3D" id="3.30.565.10">
    <property type="entry name" value="Histidine kinase-like ATPase, C-terminal domain"/>
    <property type="match status" value="1"/>
</dbReference>
<dbReference type="SUPFAM" id="SSF55874">
    <property type="entry name" value="ATPase domain of HSP90 chaperone/DNA topoisomerase II/histidine kinase"/>
    <property type="match status" value="1"/>
</dbReference>
<keyword evidence="6" id="KW-0418">Kinase</keyword>
<dbReference type="Gene3D" id="2.130.10.10">
    <property type="entry name" value="YVTN repeat-like/Quinoprotein amine dehydrogenase"/>
    <property type="match status" value="2"/>
</dbReference>
<dbReference type="AlphaFoldDB" id="A0A1N6DA74"/>
<dbReference type="Pfam" id="PF02518">
    <property type="entry name" value="HATPase_c"/>
    <property type="match status" value="1"/>
</dbReference>
<organism evidence="6 7">
    <name type="scientific">Chitinophaga niabensis</name>
    <dbReference type="NCBI Taxonomy" id="536979"/>
    <lineage>
        <taxon>Bacteria</taxon>
        <taxon>Pseudomonadati</taxon>
        <taxon>Bacteroidota</taxon>
        <taxon>Chitinophagia</taxon>
        <taxon>Chitinophagales</taxon>
        <taxon>Chitinophagaceae</taxon>
        <taxon>Chitinophaga</taxon>
    </lineage>
</organism>
<dbReference type="SUPFAM" id="SSF63829">
    <property type="entry name" value="Calcium-dependent phosphotriesterase"/>
    <property type="match status" value="1"/>
</dbReference>
<gene>
    <name evidence="6" type="ORF">SAMN04488055_0519</name>
</gene>
<evidence type="ECO:0000256" key="3">
    <source>
        <dbReference type="ARBA" id="ARBA00022553"/>
    </source>
</evidence>
<dbReference type="SMART" id="SM00387">
    <property type="entry name" value="HATPase_c"/>
    <property type="match status" value="1"/>
</dbReference>
<keyword evidence="4" id="KW-1133">Transmembrane helix</keyword>
<evidence type="ECO:0000313" key="6">
    <source>
        <dbReference type="EMBL" id="SIN67596.1"/>
    </source>
</evidence>
<evidence type="ECO:0000259" key="5">
    <source>
        <dbReference type="PROSITE" id="PS50109"/>
    </source>
</evidence>
<dbReference type="GO" id="GO:0000155">
    <property type="term" value="F:phosphorelay sensor kinase activity"/>
    <property type="evidence" value="ECO:0007669"/>
    <property type="project" value="InterPro"/>
</dbReference>
<dbReference type="Gene3D" id="2.60.40.10">
    <property type="entry name" value="Immunoglobulins"/>
    <property type="match status" value="1"/>
</dbReference>
<dbReference type="PANTHER" id="PTHR43547">
    <property type="entry name" value="TWO-COMPONENT HISTIDINE KINASE"/>
    <property type="match status" value="1"/>
</dbReference>